<dbReference type="InterPro" id="IPR049911">
    <property type="entry name" value="GamL-like"/>
</dbReference>
<proteinExistence type="predicted"/>
<dbReference type="Proteomes" id="UP000351155">
    <property type="component" value="Unassembled WGS sequence"/>
</dbReference>
<name>A0A484YBN6_9ENTR</name>
<dbReference type="EMBL" id="CAADIW010000027">
    <property type="protein sequence ID" value="VFS33860.1"/>
    <property type="molecule type" value="Genomic_DNA"/>
</dbReference>
<accession>A0A484YBN6</accession>
<dbReference type="AlphaFoldDB" id="A0A484YBN6"/>
<gene>
    <name evidence="1" type="ORF">NCTC12126_03331</name>
</gene>
<reference evidence="1 2" key="1">
    <citation type="submission" date="2019-03" db="EMBL/GenBank/DDBJ databases">
        <authorList>
            <consortium name="Pathogen Informatics"/>
        </authorList>
    </citation>
    <scope>NUCLEOTIDE SEQUENCE [LARGE SCALE GENOMIC DNA]</scope>
    <source>
        <strain evidence="1 2">NCTC12126</strain>
    </source>
</reference>
<organism evidence="1 2">
    <name type="scientific">Enterobacter cancerogenus</name>
    <dbReference type="NCBI Taxonomy" id="69218"/>
    <lineage>
        <taxon>Bacteria</taxon>
        <taxon>Pseudomonadati</taxon>
        <taxon>Pseudomonadota</taxon>
        <taxon>Gammaproteobacteria</taxon>
        <taxon>Enterobacterales</taxon>
        <taxon>Enterobacteriaceae</taxon>
        <taxon>Enterobacter</taxon>
        <taxon>Enterobacter cloacae complex</taxon>
    </lineage>
</organism>
<protein>
    <recommendedName>
        <fullName evidence="3">Host nuclease inhibitor GamL</fullName>
    </recommendedName>
</protein>
<evidence type="ECO:0000313" key="2">
    <source>
        <dbReference type="Proteomes" id="UP000351155"/>
    </source>
</evidence>
<dbReference type="NCBIfam" id="NF033500">
    <property type="entry name" value="phi80_GamL"/>
    <property type="match status" value="1"/>
</dbReference>
<sequence length="94" mass="11062">MNAYLTYDRIEDRRWVEQQLTDEKEKWIDDRAQQIIDMMPKEPSGLFHFSVPIHSTPFSGLRSDKAGEAYNDFISAVAYAQAEYDWEHRTGCPF</sequence>
<evidence type="ECO:0000313" key="1">
    <source>
        <dbReference type="EMBL" id="VFS33860.1"/>
    </source>
</evidence>
<evidence type="ECO:0008006" key="3">
    <source>
        <dbReference type="Google" id="ProtNLM"/>
    </source>
</evidence>